<dbReference type="PaxDb" id="67767-A0A0J7NAI5"/>
<comment type="caution">
    <text evidence="1">The sequence shown here is derived from an EMBL/GenBank/DDBJ whole genome shotgun (WGS) entry which is preliminary data.</text>
</comment>
<dbReference type="Proteomes" id="UP000036403">
    <property type="component" value="Unassembled WGS sequence"/>
</dbReference>
<name>A0A0J7NAI5_LASNI</name>
<organism evidence="1 2">
    <name type="scientific">Lasius niger</name>
    <name type="common">Black garden ant</name>
    <dbReference type="NCBI Taxonomy" id="67767"/>
    <lineage>
        <taxon>Eukaryota</taxon>
        <taxon>Metazoa</taxon>
        <taxon>Ecdysozoa</taxon>
        <taxon>Arthropoda</taxon>
        <taxon>Hexapoda</taxon>
        <taxon>Insecta</taxon>
        <taxon>Pterygota</taxon>
        <taxon>Neoptera</taxon>
        <taxon>Endopterygota</taxon>
        <taxon>Hymenoptera</taxon>
        <taxon>Apocrita</taxon>
        <taxon>Aculeata</taxon>
        <taxon>Formicoidea</taxon>
        <taxon>Formicidae</taxon>
        <taxon>Formicinae</taxon>
        <taxon>Lasius</taxon>
        <taxon>Lasius</taxon>
    </lineage>
</organism>
<proteinExistence type="predicted"/>
<evidence type="ECO:0000313" key="2">
    <source>
        <dbReference type="Proteomes" id="UP000036403"/>
    </source>
</evidence>
<dbReference type="OrthoDB" id="7700068at2759"/>
<sequence>MLNKRRDGNRSKIVLVKLEEWEDKRKIMEKKKELYRGIYIEDDLTWKEREVQKNLRDLASEHKKSGKSAKVGYFKLCVDGKWLRWNERRGSLREEEERRARQGWEYRGRRGKRRSRRTKDLLLEYRRTKQ</sequence>
<accession>A0A0J7NAI5</accession>
<evidence type="ECO:0000313" key="1">
    <source>
        <dbReference type="EMBL" id="KMQ89610.1"/>
    </source>
</evidence>
<keyword evidence="2" id="KW-1185">Reference proteome</keyword>
<dbReference type="AlphaFoldDB" id="A0A0J7NAI5"/>
<reference evidence="1 2" key="1">
    <citation type="submission" date="2015-04" db="EMBL/GenBank/DDBJ databases">
        <title>Lasius niger genome sequencing.</title>
        <authorList>
            <person name="Konorov E.A."/>
            <person name="Nikitin M.A."/>
            <person name="Kirill M.V."/>
            <person name="Chang P."/>
        </authorList>
    </citation>
    <scope>NUCLEOTIDE SEQUENCE [LARGE SCALE GENOMIC DNA]</scope>
    <source>
        <tissue evidence="1">Whole</tissue>
    </source>
</reference>
<protein>
    <submittedName>
        <fullName evidence="1">Golgin subfamily a member 6-like protein 2 protein</fullName>
    </submittedName>
</protein>
<gene>
    <name evidence="1" type="ORF">RF55_10742</name>
</gene>
<dbReference type="EMBL" id="LBMM01007578">
    <property type="protein sequence ID" value="KMQ89610.1"/>
    <property type="molecule type" value="Genomic_DNA"/>
</dbReference>